<evidence type="ECO:0000259" key="2">
    <source>
        <dbReference type="Pfam" id="PF03537"/>
    </source>
</evidence>
<feature type="signal peptide" evidence="1">
    <location>
        <begin position="1"/>
        <end position="26"/>
    </location>
</feature>
<evidence type="ECO:0000313" key="3">
    <source>
        <dbReference type="EMBL" id="OON82959.1"/>
    </source>
</evidence>
<comment type="caution">
    <text evidence="3">The sequence shown here is derived from an EMBL/GenBank/DDBJ whole genome shotgun (WGS) entry which is preliminary data.</text>
</comment>
<dbReference type="Proteomes" id="UP000190539">
    <property type="component" value="Unassembled WGS sequence"/>
</dbReference>
<dbReference type="InterPro" id="IPR013785">
    <property type="entry name" value="Aldolase_TIM"/>
</dbReference>
<sequence>MHRWFTRSLPAGILLLAFTTACSADAGGRPDGTKPSEHAKASAPTAVRVPAADTAFDYQIGGPYTPPDGVKAVSRDRTAKPAPGLYNVCYVNAFQTQPDSAITWWKDHHPELLLRDGEGRPVVDEDWDEPLLDISSAGKRAALMEVVGPWIDGCADAGYDAVEADNLDSYQRSEELLTAKDAEAFATLLAERAHRRHLAFGQKNTGELLSRRSRIGFDFAVVEECARYKECPEFSDAYHGKVFDIEYRKADFTKGCDTWGDSLSINLRDLDVRPAGTDGHVSRRCPVT</sequence>
<dbReference type="PANTHER" id="PTHR35273:SF2">
    <property type="entry name" value="ALPHA-GALACTOSIDASE"/>
    <property type="match status" value="1"/>
</dbReference>
<keyword evidence="1" id="KW-0732">Signal</keyword>
<dbReference type="InterPro" id="IPR004352">
    <property type="entry name" value="GH114_TIM-barrel"/>
</dbReference>
<dbReference type="RefSeq" id="WP_077964344.1">
    <property type="nucleotide sequence ID" value="NZ_CP045178.1"/>
</dbReference>
<dbReference type="InterPro" id="IPR017853">
    <property type="entry name" value="GH"/>
</dbReference>
<reference evidence="3 4" key="1">
    <citation type="submission" date="2017-02" db="EMBL/GenBank/DDBJ databases">
        <title>Draft Genome Sequence of Streptomyces tsukubaensis F601, a Producer of the immunosuppressant tacrolimus FK506.</title>
        <authorList>
            <person name="Zong G."/>
            <person name="Zhong C."/>
            <person name="Fu J."/>
            <person name="Qin R."/>
            <person name="Cao G."/>
        </authorList>
    </citation>
    <scope>NUCLEOTIDE SEQUENCE [LARGE SCALE GENOMIC DNA]</scope>
    <source>
        <strain evidence="3 4">F601</strain>
    </source>
</reference>
<feature type="domain" description="Glycoside-hydrolase family GH114 TIM-barrel" evidence="2">
    <location>
        <begin position="56"/>
        <end position="262"/>
    </location>
</feature>
<dbReference type="SUPFAM" id="SSF51445">
    <property type="entry name" value="(Trans)glycosidases"/>
    <property type="match status" value="1"/>
</dbReference>
<dbReference type="PANTHER" id="PTHR35273">
    <property type="entry name" value="ALPHA-1,4 POLYGALACTOSAMINIDASE, PUTATIVE (AFU_ORTHOLOGUE AFUA_3G07890)-RELATED"/>
    <property type="match status" value="1"/>
</dbReference>
<evidence type="ECO:0000256" key="1">
    <source>
        <dbReference type="SAM" id="SignalP"/>
    </source>
</evidence>
<dbReference type="PROSITE" id="PS51257">
    <property type="entry name" value="PROKAR_LIPOPROTEIN"/>
    <property type="match status" value="1"/>
</dbReference>
<evidence type="ECO:0000313" key="4">
    <source>
        <dbReference type="Proteomes" id="UP000190539"/>
    </source>
</evidence>
<dbReference type="STRING" id="83656.B1H18_02885"/>
<protein>
    <recommendedName>
        <fullName evidence="2">Glycoside-hydrolase family GH114 TIM-barrel domain-containing protein</fullName>
    </recommendedName>
</protein>
<proteinExistence type="predicted"/>
<feature type="chain" id="PRO_5012934658" description="Glycoside-hydrolase family GH114 TIM-barrel domain-containing protein" evidence="1">
    <location>
        <begin position="27"/>
        <end position="288"/>
    </location>
</feature>
<dbReference type="Gene3D" id="3.20.20.70">
    <property type="entry name" value="Aldolase class I"/>
    <property type="match status" value="1"/>
</dbReference>
<dbReference type="Pfam" id="PF03537">
    <property type="entry name" value="Glyco_hydro_114"/>
    <property type="match status" value="1"/>
</dbReference>
<gene>
    <name evidence="3" type="ORF">B1H18_02885</name>
</gene>
<dbReference type="AlphaFoldDB" id="A0A1V4AG12"/>
<organism evidence="3 4">
    <name type="scientific">Streptomyces tsukubensis</name>
    <dbReference type="NCBI Taxonomy" id="83656"/>
    <lineage>
        <taxon>Bacteria</taxon>
        <taxon>Bacillati</taxon>
        <taxon>Actinomycetota</taxon>
        <taxon>Actinomycetes</taxon>
        <taxon>Kitasatosporales</taxon>
        <taxon>Streptomycetaceae</taxon>
        <taxon>Streptomyces</taxon>
    </lineage>
</organism>
<name>A0A1V4AG12_9ACTN</name>
<keyword evidence="4" id="KW-1185">Reference proteome</keyword>
<dbReference type="EMBL" id="MVFC01000001">
    <property type="protein sequence ID" value="OON82959.1"/>
    <property type="molecule type" value="Genomic_DNA"/>
</dbReference>
<accession>A0A1V4AG12</accession>